<dbReference type="InterPro" id="IPR027387">
    <property type="entry name" value="Cytb/b6-like_sf"/>
</dbReference>
<dbReference type="EC" id="7.1.1.8" evidence="2"/>
<gene>
    <name evidence="8" type="ORF">GCM10023349_42740</name>
</gene>
<organism evidence="8 9">
    <name type="scientific">Nocardioides conyzicola</name>
    <dbReference type="NCBI Taxonomy" id="1651781"/>
    <lineage>
        <taxon>Bacteria</taxon>
        <taxon>Bacillati</taxon>
        <taxon>Actinomycetota</taxon>
        <taxon>Actinomycetes</taxon>
        <taxon>Propionibacteriales</taxon>
        <taxon>Nocardioidaceae</taxon>
        <taxon>Nocardioides</taxon>
    </lineage>
</organism>
<comment type="caution">
    <text evidence="8">The sequence shown here is derived from an EMBL/GenBank/DDBJ whole genome shotgun (WGS) entry which is preliminary data.</text>
</comment>
<dbReference type="EMBL" id="BAABKM010000004">
    <property type="protein sequence ID" value="GAA4718251.1"/>
    <property type="molecule type" value="Genomic_DNA"/>
</dbReference>
<feature type="transmembrane region" description="Helical" evidence="6">
    <location>
        <begin position="182"/>
        <end position="201"/>
    </location>
</feature>
<feature type="transmembrane region" description="Helical" evidence="6">
    <location>
        <begin position="346"/>
        <end position="364"/>
    </location>
</feature>
<dbReference type="PANTHER" id="PTHR19271">
    <property type="entry name" value="CYTOCHROME B"/>
    <property type="match status" value="1"/>
</dbReference>
<keyword evidence="6" id="KW-0812">Transmembrane</keyword>
<feature type="transmembrane region" description="Helical" evidence="6">
    <location>
        <begin position="115"/>
        <end position="137"/>
    </location>
</feature>
<feature type="transmembrane region" description="Helical" evidence="6">
    <location>
        <begin position="87"/>
        <end position="109"/>
    </location>
</feature>
<dbReference type="RefSeq" id="WP_345523715.1">
    <property type="nucleotide sequence ID" value="NZ_BAABKM010000004.1"/>
</dbReference>
<dbReference type="SUPFAM" id="SSF81648">
    <property type="entry name" value="a domain/subunit of cytochrome bc1 complex (Ubiquinol-cytochrome c reductase)"/>
    <property type="match status" value="1"/>
</dbReference>
<feature type="transmembrane region" description="Helical" evidence="6">
    <location>
        <begin position="12"/>
        <end position="40"/>
    </location>
</feature>
<keyword evidence="6" id="KW-1133">Transmembrane helix</keyword>
<dbReference type="PROSITE" id="PS51257">
    <property type="entry name" value="PROKAR_LIPOPROTEIN"/>
    <property type="match status" value="1"/>
</dbReference>
<proteinExistence type="predicted"/>
<evidence type="ECO:0000256" key="4">
    <source>
        <dbReference type="ARBA" id="ARBA00029351"/>
    </source>
</evidence>
<dbReference type="InterPro" id="IPR016174">
    <property type="entry name" value="Di-haem_cyt_TM"/>
</dbReference>
<evidence type="ECO:0000256" key="5">
    <source>
        <dbReference type="ARBA" id="ARBA00029568"/>
    </source>
</evidence>
<reference evidence="9" key="1">
    <citation type="journal article" date="2019" name="Int. J. Syst. Evol. Microbiol.">
        <title>The Global Catalogue of Microorganisms (GCM) 10K type strain sequencing project: providing services to taxonomists for standard genome sequencing and annotation.</title>
        <authorList>
            <consortium name="The Broad Institute Genomics Platform"/>
            <consortium name="The Broad Institute Genome Sequencing Center for Infectious Disease"/>
            <person name="Wu L."/>
            <person name="Ma J."/>
        </authorList>
    </citation>
    <scope>NUCLEOTIDE SEQUENCE [LARGE SCALE GENOMIC DNA]</scope>
    <source>
        <strain evidence="9">JCM 18531</strain>
    </source>
</reference>
<dbReference type="InterPro" id="IPR036150">
    <property type="entry name" value="Cyt_b/b6_C_sf"/>
</dbReference>
<name>A0ABP8Y0R4_9ACTN</name>
<keyword evidence="6" id="KW-0472">Membrane</keyword>
<feature type="transmembrane region" description="Helical" evidence="6">
    <location>
        <begin position="222"/>
        <end position="254"/>
    </location>
</feature>
<dbReference type="Pfam" id="PF13631">
    <property type="entry name" value="Cytochrom_B_N_2"/>
    <property type="match status" value="1"/>
</dbReference>
<protein>
    <recommendedName>
        <fullName evidence="3">Cytochrome bc1 complex cytochrome b subunit</fullName>
        <ecNumber evidence="2">7.1.1.8</ecNumber>
    </recommendedName>
    <alternativeName>
        <fullName evidence="5">Cytochrome bc1 reductase complex subunit QcrB</fullName>
    </alternativeName>
</protein>
<keyword evidence="9" id="KW-1185">Reference proteome</keyword>
<sequence>MKLRPVTRTVPLHWSTLLGVVSLGCFFVLAVTGVVLLFFYEPSTDTVRYDGGYALLQGVPVSKAYASTLHISFDVPGGLLVRQAHHWAALVLPASLILQMLSTFFTGGFRRPRQWSWVLLGLTFLLALAGGWSGYGLPDDMLAGTGLRIAQGILVGIPLVGTWASFVLLGGEFPGHLVERMYWLHVAVVPALLVLVLGVRFRLALRRLPAQFPARGRTERNVVGLPLAAVVVRASGLFVITTGVLVLLAGLVTINPVWKYGPSSTAHASAGSQPDWYTGFLDGALRLVPSGWDLTAFGGTLPLAVLVPQAVVGAFLTVVLLWPFLEARATGDHREHHLLDRPRDRPTRTAFGVSGLVLFLSLWAAGATDLVTTQFSIAFEHQVVVLRTLLVLGPLVAFQLTRQLCLALVAKDREDAEHGYETGRIMRGVDGGYAEIHAPLDEDHRAVVAHELVEHDRVA</sequence>
<dbReference type="Proteomes" id="UP001499974">
    <property type="component" value="Unassembled WGS sequence"/>
</dbReference>
<evidence type="ECO:0000256" key="3">
    <source>
        <dbReference type="ARBA" id="ARBA00016116"/>
    </source>
</evidence>
<evidence type="ECO:0000256" key="1">
    <source>
        <dbReference type="ARBA" id="ARBA00001971"/>
    </source>
</evidence>
<comment type="cofactor">
    <cofactor evidence="1">
        <name>heme</name>
        <dbReference type="ChEBI" id="CHEBI:30413"/>
    </cofactor>
</comment>
<feature type="domain" description="Cytochrome b/b6 N-terminal region profile" evidence="7">
    <location>
        <begin position="1"/>
        <end position="215"/>
    </location>
</feature>
<comment type="catalytic activity">
    <reaction evidence="4">
        <text>a quinol + 2 Fe(III)-[cytochrome c](out) = a quinone + 2 Fe(II)-[cytochrome c](out) + 2 H(+)(out)</text>
        <dbReference type="Rhea" id="RHEA:11484"/>
        <dbReference type="Rhea" id="RHEA-COMP:10350"/>
        <dbReference type="Rhea" id="RHEA-COMP:14399"/>
        <dbReference type="ChEBI" id="CHEBI:15378"/>
        <dbReference type="ChEBI" id="CHEBI:24646"/>
        <dbReference type="ChEBI" id="CHEBI:29033"/>
        <dbReference type="ChEBI" id="CHEBI:29034"/>
        <dbReference type="ChEBI" id="CHEBI:132124"/>
        <dbReference type="EC" id="7.1.1.8"/>
    </reaction>
</comment>
<dbReference type="Gene3D" id="1.20.810.10">
    <property type="entry name" value="Cytochrome Bc1 Complex, Chain C"/>
    <property type="match status" value="1"/>
</dbReference>
<evidence type="ECO:0000256" key="2">
    <source>
        <dbReference type="ARBA" id="ARBA00012951"/>
    </source>
</evidence>
<feature type="transmembrane region" description="Helical" evidence="6">
    <location>
        <begin position="301"/>
        <end position="325"/>
    </location>
</feature>
<dbReference type="PANTHER" id="PTHR19271:SF16">
    <property type="entry name" value="CYTOCHROME B"/>
    <property type="match status" value="1"/>
</dbReference>
<feature type="transmembrane region" description="Helical" evidence="6">
    <location>
        <begin position="384"/>
        <end position="401"/>
    </location>
</feature>
<dbReference type="SUPFAM" id="SSF81342">
    <property type="entry name" value="Transmembrane di-heme cytochromes"/>
    <property type="match status" value="1"/>
</dbReference>
<dbReference type="InterPro" id="IPR005797">
    <property type="entry name" value="Cyt_b/b6_N"/>
</dbReference>
<feature type="transmembrane region" description="Helical" evidence="6">
    <location>
        <begin position="149"/>
        <end position="170"/>
    </location>
</feature>
<dbReference type="PROSITE" id="PS51002">
    <property type="entry name" value="CYTB_NTER"/>
    <property type="match status" value="1"/>
</dbReference>
<evidence type="ECO:0000256" key="6">
    <source>
        <dbReference type="SAM" id="Phobius"/>
    </source>
</evidence>
<evidence type="ECO:0000313" key="9">
    <source>
        <dbReference type="Proteomes" id="UP001499974"/>
    </source>
</evidence>
<accession>A0ABP8Y0R4</accession>
<evidence type="ECO:0000313" key="8">
    <source>
        <dbReference type="EMBL" id="GAA4718251.1"/>
    </source>
</evidence>
<evidence type="ECO:0000259" key="7">
    <source>
        <dbReference type="PROSITE" id="PS51002"/>
    </source>
</evidence>